<dbReference type="Gene3D" id="3.40.50.150">
    <property type="entry name" value="Vaccinia Virus protein VP39"/>
    <property type="match status" value="1"/>
</dbReference>
<dbReference type="Proteomes" id="UP001237105">
    <property type="component" value="Unassembled WGS sequence"/>
</dbReference>
<keyword evidence="2" id="KW-0489">Methyltransferase</keyword>
<evidence type="ECO:0000259" key="1">
    <source>
        <dbReference type="Pfam" id="PF13847"/>
    </source>
</evidence>
<organism evidence="2 3">
    <name type="scientific">Streptomyces luteolus</name>
    <dbReference type="NCBI Taxonomy" id="3043615"/>
    <lineage>
        <taxon>Bacteria</taxon>
        <taxon>Bacillati</taxon>
        <taxon>Actinomycetota</taxon>
        <taxon>Actinomycetes</taxon>
        <taxon>Kitasatosporales</taxon>
        <taxon>Streptomycetaceae</taxon>
        <taxon>Streptomyces</taxon>
    </lineage>
</organism>
<name>A0ABT6T7S8_9ACTN</name>
<dbReference type="Pfam" id="PF13847">
    <property type="entry name" value="Methyltransf_31"/>
    <property type="match status" value="1"/>
</dbReference>
<feature type="domain" description="Methyltransferase" evidence="1">
    <location>
        <begin position="77"/>
        <end position="179"/>
    </location>
</feature>
<dbReference type="SUPFAM" id="SSF53335">
    <property type="entry name" value="S-adenosyl-L-methionine-dependent methyltransferases"/>
    <property type="match status" value="1"/>
</dbReference>
<dbReference type="InterPro" id="IPR029063">
    <property type="entry name" value="SAM-dependent_MTases_sf"/>
</dbReference>
<evidence type="ECO:0000313" key="3">
    <source>
        <dbReference type="Proteomes" id="UP001237105"/>
    </source>
</evidence>
<gene>
    <name evidence="2" type="ORF">QIT00_36285</name>
</gene>
<dbReference type="EMBL" id="JASCIS010000067">
    <property type="protein sequence ID" value="MDI3423941.1"/>
    <property type="molecule type" value="Genomic_DNA"/>
</dbReference>
<evidence type="ECO:0000313" key="2">
    <source>
        <dbReference type="EMBL" id="MDI3423941.1"/>
    </source>
</evidence>
<keyword evidence="2" id="KW-0808">Transferase</keyword>
<keyword evidence="3" id="KW-1185">Reference proteome</keyword>
<comment type="caution">
    <text evidence="2">The sequence shown here is derived from an EMBL/GenBank/DDBJ whole genome shotgun (WGS) entry which is preliminary data.</text>
</comment>
<dbReference type="GO" id="GO:0008168">
    <property type="term" value="F:methyltransferase activity"/>
    <property type="evidence" value="ECO:0007669"/>
    <property type="project" value="UniProtKB-KW"/>
</dbReference>
<dbReference type="RefSeq" id="WP_282539769.1">
    <property type="nucleotide sequence ID" value="NZ_JASCIS010000067.1"/>
</dbReference>
<dbReference type="CDD" id="cd02440">
    <property type="entry name" value="AdoMet_MTases"/>
    <property type="match status" value="1"/>
</dbReference>
<reference evidence="2 3" key="1">
    <citation type="submission" date="2023-05" db="EMBL/GenBank/DDBJ databases">
        <title>Draft genome sequence of Streptomyces sp. B-S-A12 isolated from a cave soil in Thailand.</title>
        <authorList>
            <person name="Chamroensaksri N."/>
            <person name="Muangham S."/>
        </authorList>
    </citation>
    <scope>NUCLEOTIDE SEQUENCE [LARGE SCALE GENOMIC DNA]</scope>
    <source>
        <strain evidence="2 3">B-S-A12</strain>
    </source>
</reference>
<dbReference type="InterPro" id="IPR025714">
    <property type="entry name" value="Methyltranfer_dom"/>
</dbReference>
<dbReference type="GO" id="GO:0032259">
    <property type="term" value="P:methylation"/>
    <property type="evidence" value="ECO:0007669"/>
    <property type="project" value="UniProtKB-KW"/>
</dbReference>
<proteinExistence type="predicted"/>
<sequence length="245" mass="27049">MTSTDVASTDTNSTQAVADRQLPAGLPPELFAHAQQSEPIEFDLLDRTWDLLPGVWPPYISPETKGFTDWLPYPQGGSLLEVGSGCGVTSVIAALRGVAQVTALDITQEAVYNTLLNAARHNVADHVRAVRSDMFAALDPDERFDVIYWDSNALLAPDDFTCTHYMQRAIMDPGYVSHRTFLVDGPRYLADGGRLFLGFNDHGDWDKLTELEQEAGLTRTELGVLEFVSNGSTANFRLLEYRTHG</sequence>
<accession>A0ABT6T7S8</accession>
<protein>
    <submittedName>
        <fullName evidence="2">Methyltransferase domain-containing protein</fullName>
    </submittedName>
</protein>